<dbReference type="OrthoDB" id="103556at2"/>
<dbReference type="AlphaFoldDB" id="A0A1H0S990"/>
<sequence>MSLKVRKLKLVINSQSKTFGNIIHFDDGLNVLRADNSSGKSTCVQSILYALGLESMISASHKTPLPHAMTDSIDIHGVSYKVTNSEVYLEIENGDNKILTVNRTVKGNNNNHLITVYDGPLLSGPLSSNISKSDYYVRESGAAKNPKGFHHLLARFIGWNMPEVLHYNGNSMLLYIECIMPLMFIEQKRGWSALQSNTPKQFGVRDVEKRALEFLLDLDAYNLYIRKQSLNDKLKEAKNEWSYLTRQIKSFVSNQGYVIDNLPKAPSEFNVIDSIKASYDSKLVSLDKLIEIKQEELEKRDHSQVPTVKEDISRIQSKINENSEQLVKEQYSYNQLLNELELEKHQLNHTKARLEAIKEDLEKYKDVRKLRRLGSSEKISFTKGLCPTCHQKVSNTLLLQLEDKNPMGIEESIQFLEGQKKTISFSKENSSRIVKYKEEELSRLRTIIKNIQKEIRDLKETLVTDERVPSTFEIKQRIYLKEEIKTLQLNREYIETLEEDLLEVLNNYNDNVIQIQNLPSDLLSDTDTQKIKQLESTFIKKATNYGLESVNPHSLTISRESYKPIHEGFDLQFDLSASDLIRHIWAYLLSLLQISEKYETNHLGLLIVDEPRQQSTAPESIRRFLQDAAKSKEDGHQIIFTSSETEKEMENLIGDITVNYINFDDKILGEYL</sequence>
<dbReference type="Gene3D" id="3.40.50.300">
    <property type="entry name" value="P-loop containing nucleotide triphosphate hydrolases"/>
    <property type="match status" value="1"/>
</dbReference>
<name>A0A1H0S990_HALAD</name>
<evidence type="ECO:0008006" key="4">
    <source>
        <dbReference type="Google" id="ProtNLM"/>
    </source>
</evidence>
<dbReference type="RefSeq" id="WP_089653884.1">
    <property type="nucleotide sequence ID" value="NZ_FNIZ01000017.1"/>
</dbReference>
<accession>A0A1H0S990</accession>
<dbReference type="InterPro" id="IPR027417">
    <property type="entry name" value="P-loop_NTPase"/>
</dbReference>
<keyword evidence="1" id="KW-0175">Coiled coil</keyword>
<feature type="coiled-coil region" evidence="1">
    <location>
        <begin position="333"/>
        <end position="367"/>
    </location>
</feature>
<proteinExistence type="predicted"/>
<evidence type="ECO:0000313" key="3">
    <source>
        <dbReference type="Proteomes" id="UP000198860"/>
    </source>
</evidence>
<evidence type="ECO:0000313" key="2">
    <source>
        <dbReference type="EMBL" id="SDP38079.1"/>
    </source>
</evidence>
<gene>
    <name evidence="2" type="ORF">SAMN05421677_11766</name>
</gene>
<dbReference type="Proteomes" id="UP000198860">
    <property type="component" value="Unassembled WGS sequence"/>
</dbReference>
<dbReference type="EMBL" id="FNIZ01000017">
    <property type="protein sequence ID" value="SDP38079.1"/>
    <property type="molecule type" value="Genomic_DNA"/>
</dbReference>
<dbReference type="STRING" id="240303.SAMN05421677_11766"/>
<keyword evidence="3" id="KW-1185">Reference proteome</keyword>
<protein>
    <recommendedName>
        <fullName evidence="4">AAA domain-containing protein</fullName>
    </recommendedName>
</protein>
<feature type="coiled-coil region" evidence="1">
    <location>
        <begin position="434"/>
        <end position="468"/>
    </location>
</feature>
<evidence type="ECO:0000256" key="1">
    <source>
        <dbReference type="SAM" id="Coils"/>
    </source>
</evidence>
<organism evidence="2 3">
    <name type="scientific">Halobacillus aidingensis</name>
    <dbReference type="NCBI Taxonomy" id="240303"/>
    <lineage>
        <taxon>Bacteria</taxon>
        <taxon>Bacillati</taxon>
        <taxon>Bacillota</taxon>
        <taxon>Bacilli</taxon>
        <taxon>Bacillales</taxon>
        <taxon>Bacillaceae</taxon>
        <taxon>Halobacillus</taxon>
    </lineage>
</organism>
<feature type="coiled-coil region" evidence="1">
    <location>
        <begin position="220"/>
        <end position="247"/>
    </location>
</feature>
<reference evidence="3" key="1">
    <citation type="submission" date="2016-10" db="EMBL/GenBank/DDBJ databases">
        <authorList>
            <person name="Varghese N."/>
            <person name="Submissions S."/>
        </authorList>
    </citation>
    <scope>NUCLEOTIDE SEQUENCE [LARGE SCALE GENOMIC DNA]</scope>
    <source>
        <strain evidence="3">CGMCC 1.3703</strain>
    </source>
</reference>